<dbReference type="InterPro" id="IPR009057">
    <property type="entry name" value="Homeodomain-like_sf"/>
</dbReference>
<evidence type="ECO:0000259" key="2">
    <source>
        <dbReference type="Pfam" id="PF05651"/>
    </source>
</evidence>
<proteinExistence type="inferred from homology"/>
<evidence type="ECO:0000313" key="5">
    <source>
        <dbReference type="EMBL" id="MCM3714523.1"/>
    </source>
</evidence>
<feature type="domain" description="Putative sugar diacid recognition" evidence="2">
    <location>
        <begin position="2"/>
        <end position="133"/>
    </location>
</feature>
<organism evidence="5 6">
    <name type="scientific">Halalkalibacter oceani</name>
    <dbReference type="NCBI Taxonomy" id="1653776"/>
    <lineage>
        <taxon>Bacteria</taxon>
        <taxon>Bacillati</taxon>
        <taxon>Bacillota</taxon>
        <taxon>Bacilli</taxon>
        <taxon>Bacillales</taxon>
        <taxon>Bacillaceae</taxon>
        <taxon>Halalkalibacter</taxon>
    </lineage>
</organism>
<dbReference type="Gene3D" id="1.10.10.2840">
    <property type="entry name" value="PucR C-terminal helix-turn-helix domain"/>
    <property type="match status" value="1"/>
</dbReference>
<dbReference type="InterPro" id="IPR042070">
    <property type="entry name" value="PucR_C-HTH_sf"/>
</dbReference>
<dbReference type="PANTHER" id="PTHR33744">
    <property type="entry name" value="CARBOHYDRATE DIACID REGULATOR"/>
    <property type="match status" value="1"/>
</dbReference>
<dbReference type="EMBL" id="JAMBOL010000008">
    <property type="protein sequence ID" value="MCM3714523.1"/>
    <property type="molecule type" value="Genomic_DNA"/>
</dbReference>
<dbReference type="Proteomes" id="UP001139179">
    <property type="component" value="Unassembled WGS sequence"/>
</dbReference>
<evidence type="ECO:0000313" key="6">
    <source>
        <dbReference type="Proteomes" id="UP001139179"/>
    </source>
</evidence>
<accession>A0A9X2DSM3</accession>
<dbReference type="Pfam" id="PF13556">
    <property type="entry name" value="HTH_30"/>
    <property type="match status" value="1"/>
</dbReference>
<protein>
    <submittedName>
        <fullName evidence="5">Helix-turn-helix domain-containing protein</fullName>
    </submittedName>
</protein>
<dbReference type="Pfam" id="PF05651">
    <property type="entry name" value="Diacid_rec"/>
    <property type="match status" value="1"/>
</dbReference>
<evidence type="ECO:0000259" key="4">
    <source>
        <dbReference type="Pfam" id="PF17853"/>
    </source>
</evidence>
<evidence type="ECO:0000256" key="1">
    <source>
        <dbReference type="ARBA" id="ARBA00006754"/>
    </source>
</evidence>
<reference evidence="5" key="1">
    <citation type="submission" date="2022-05" db="EMBL/GenBank/DDBJ databases">
        <title>Comparative Genomics of Spacecraft Associated Microbes.</title>
        <authorList>
            <person name="Tran M.T."/>
            <person name="Wright A."/>
            <person name="Seuylemezian A."/>
            <person name="Eisen J."/>
            <person name="Coil D."/>
        </authorList>
    </citation>
    <scope>NUCLEOTIDE SEQUENCE</scope>
    <source>
        <strain evidence="5">214.1.1</strain>
    </source>
</reference>
<feature type="domain" description="PucR C-terminal helix-turn-helix" evidence="3">
    <location>
        <begin position="301"/>
        <end position="355"/>
    </location>
</feature>
<evidence type="ECO:0000259" key="3">
    <source>
        <dbReference type="Pfam" id="PF13556"/>
    </source>
</evidence>
<dbReference type="InterPro" id="IPR025736">
    <property type="entry name" value="PucR_C-HTH_dom"/>
</dbReference>
<dbReference type="RefSeq" id="WP_251223303.1">
    <property type="nucleotide sequence ID" value="NZ_JAMBOL010000008.1"/>
</dbReference>
<dbReference type="PANTHER" id="PTHR33744:SF15">
    <property type="entry name" value="CARBOHYDRATE DIACID REGULATOR"/>
    <property type="match status" value="1"/>
</dbReference>
<feature type="domain" description="CdaR GGDEF-like" evidence="4">
    <location>
        <begin position="143"/>
        <end position="257"/>
    </location>
</feature>
<dbReference type="InterPro" id="IPR041522">
    <property type="entry name" value="CdaR_GGDEF"/>
</dbReference>
<keyword evidence="6" id="KW-1185">Reference proteome</keyword>
<comment type="similarity">
    <text evidence="1">Belongs to the CdaR family.</text>
</comment>
<dbReference type="Pfam" id="PF17853">
    <property type="entry name" value="GGDEF_2"/>
    <property type="match status" value="1"/>
</dbReference>
<dbReference type="InterPro" id="IPR008599">
    <property type="entry name" value="Diacid_rec"/>
</dbReference>
<name>A0A9X2DSM3_9BACI</name>
<sequence>MLTKEIAEEIVKETMNRLKRNINIIDPDGIIIASGDPSRVGLFHAGGLQVIKTGQPLVITAENEKNLPGSKTGINLPIEFQHAIVGAIGITGQKEDVEEFGDLVKMTTELMIKQASMASKQEWQQRLKEDTFTALLNPPINAEQIEQQLKQLAIQLHAPYHVFLIDLQQEKLADTTILKQIEQIIYPDRSLVGFHEGSKIFALTSGYTPQRLRKKLQAVKEMLTKANVRCQIGYGTPAEQLEAVAISFKEAELALRIRTGSKTFVSYEDIETEALIYQLDQLTKSRFLTRVFPQLTPKTKETLQTFFQYNMNITETAQALFVHRNTLMYRLKRIKEKTDYDPQLFADAVTLQIAIWIAAHLEEEKM</sequence>
<dbReference type="SUPFAM" id="SSF46689">
    <property type="entry name" value="Homeodomain-like"/>
    <property type="match status" value="1"/>
</dbReference>
<gene>
    <name evidence="5" type="ORF">M3202_10525</name>
</gene>
<dbReference type="AlphaFoldDB" id="A0A9X2DSM3"/>
<dbReference type="InterPro" id="IPR051448">
    <property type="entry name" value="CdaR-like_regulators"/>
</dbReference>
<comment type="caution">
    <text evidence="5">The sequence shown here is derived from an EMBL/GenBank/DDBJ whole genome shotgun (WGS) entry which is preliminary data.</text>
</comment>